<feature type="region of interest" description="Disordered" evidence="2">
    <location>
        <begin position="252"/>
        <end position="386"/>
    </location>
</feature>
<proteinExistence type="predicted"/>
<feature type="region of interest" description="Disordered" evidence="2">
    <location>
        <begin position="1075"/>
        <end position="1094"/>
    </location>
</feature>
<feature type="compositionally biased region" description="Pro residues" evidence="2">
    <location>
        <begin position="358"/>
        <end position="370"/>
    </location>
</feature>
<name>A0ABQ8UIE0_9EUKA</name>
<organism evidence="3 4">
    <name type="scientific">Paratrimastix pyriformis</name>
    <dbReference type="NCBI Taxonomy" id="342808"/>
    <lineage>
        <taxon>Eukaryota</taxon>
        <taxon>Metamonada</taxon>
        <taxon>Preaxostyla</taxon>
        <taxon>Paratrimastigidae</taxon>
        <taxon>Paratrimastix</taxon>
    </lineage>
</organism>
<comment type="caution">
    <text evidence="3">The sequence shown here is derived from an EMBL/GenBank/DDBJ whole genome shotgun (WGS) entry which is preliminary data.</text>
</comment>
<sequence>MELFAELQSVVADLDQCKAFIDGPFERFNETVFRRILSGARQKLADMEDLMVRERTRADQDELDVKTLEEQLEQASAATDSEEAENQIRAMQEKIQRYRQDEVARKTLDEFQSVLSQITEQANILERMGNSLVTMLKQYRAGPYASLPTGDSHPPAAPTSPRPEQPQEPAPEAIDESDPAPAAAAIPQPAPATLTELPPEQPPVRPATKPTNAGATTGSAHTATTTTTTSRPALSAQLRARVEAALAAPLPVIPTTTPPAASRLPAPPARPAPAVPESTPARVESTSPMSTPPAAGSSRPTRAAPSPPEKKQSPASQSISPRPISPPNHQHHHVLDDPEEGEPMIIMPPPTEELHAGMPPPPPSQQPQPQPQLRSPKATATAPAIATSSQARQLLLQIEAAHKELVQRMDAVQQREDAVPRIDQELDSFKAQLEQREQLMQTQVTQLTARLSDAMEHCTQAQSQATEALKQRDAAQTQLRAALKQLDDAQTQAADALKQREAALAQTADALKQREAALAQAAEAARLRDEAQARAEQAARQREEDARAAAVPDQTALLERDQFAAAARHASILTHFLVYILTTPHQPNHQFASILTHFLVYILTTPHQPNHQFASILTHFLPTRRPFWNGTSLLLRSMRIIALSVLIRFLFVTTHTPHHTLQPDQTALLERDQFAAAARHAQAELAKLQAESDEARAQCQLANEQILFTPPLPAPPAPRATHLVIFTAYPAQASCNPPYPARPARPHQLTQLAAQVSQLRAQLSDVQQQRDQAHAQTGQALDQRDEATRQCDETHAQLCHAQAQLADLAQQRDQALADLTQARQALEAPLSPVTGPALRAARSLQAPFGATAGPGSPHMAPGVPASVAARISALSTSSAHSPRAARTAPSPAAPSMSMSMLATMALTDDVPAINSPLPAAGCGISGVGRGSPAQPAATAASDLQARAPISRRDPSPLRARLVSTAVAVGPNLASQMLLREMRSGKLDAGRSDLSAVRDGVEGGSAHVCVVVAAHRRVGSHAFTDLTSPTLIFLLFVFSPSGDVDAAAPSGSDAPAATSTPAVGLYPPASPSLGFSGSGGPLATPAQGSSGDLPSRFSHLPRAVLSSPLFTSLLTRVRPGPSTPPPAALPPTHPPRSQPLTAAAPPPSASSELYRRVMARNASPARPPHADGSRMEMFAPVEGAAAAVAAEGPMMTHPMAVHAGGEVEQKTE</sequence>
<keyword evidence="1" id="KW-0175">Coiled coil</keyword>
<feature type="region of interest" description="Disordered" evidence="2">
    <location>
        <begin position="928"/>
        <end position="956"/>
    </location>
</feature>
<feature type="region of interest" description="Disordered" evidence="2">
    <location>
        <begin position="144"/>
        <end position="232"/>
    </location>
</feature>
<feature type="compositionally biased region" description="Pro residues" evidence="2">
    <location>
        <begin position="1120"/>
        <end position="1136"/>
    </location>
</feature>
<dbReference type="PANTHER" id="PTHR45615:SF66">
    <property type="entry name" value="CARD DOMAIN-CONTAINING PROTEIN"/>
    <property type="match status" value="1"/>
</dbReference>
<evidence type="ECO:0000313" key="4">
    <source>
        <dbReference type="Proteomes" id="UP001141327"/>
    </source>
</evidence>
<feature type="coiled-coil region" evidence="1">
    <location>
        <begin position="395"/>
        <end position="548"/>
    </location>
</feature>
<dbReference type="PANTHER" id="PTHR45615">
    <property type="entry name" value="MYOSIN HEAVY CHAIN, NON-MUSCLE"/>
    <property type="match status" value="1"/>
</dbReference>
<feature type="region of interest" description="Disordered" evidence="2">
    <location>
        <begin position="769"/>
        <end position="788"/>
    </location>
</feature>
<protein>
    <submittedName>
        <fullName evidence="3">Uncharacterized protein</fullName>
    </submittedName>
</protein>
<evidence type="ECO:0000256" key="2">
    <source>
        <dbReference type="SAM" id="MobiDB-lite"/>
    </source>
</evidence>
<feature type="region of interest" description="Disordered" evidence="2">
    <location>
        <begin position="874"/>
        <end position="895"/>
    </location>
</feature>
<feature type="compositionally biased region" description="Low complexity" evidence="2">
    <location>
        <begin position="211"/>
        <end position="230"/>
    </location>
</feature>
<feature type="coiled-coil region" evidence="1">
    <location>
        <begin position="51"/>
        <end position="128"/>
    </location>
</feature>
<feature type="compositionally biased region" description="Pro residues" evidence="2">
    <location>
        <begin position="265"/>
        <end position="274"/>
    </location>
</feature>
<feature type="compositionally biased region" description="Low complexity" evidence="2">
    <location>
        <begin position="313"/>
        <end position="322"/>
    </location>
</feature>
<feature type="compositionally biased region" description="Polar residues" evidence="2">
    <location>
        <begin position="769"/>
        <end position="780"/>
    </location>
</feature>
<keyword evidence="4" id="KW-1185">Reference proteome</keyword>
<evidence type="ECO:0000256" key="1">
    <source>
        <dbReference type="SAM" id="Coils"/>
    </source>
</evidence>
<feature type="compositionally biased region" description="Low complexity" evidence="2">
    <location>
        <begin position="371"/>
        <end position="386"/>
    </location>
</feature>
<feature type="coiled-coil region" evidence="1">
    <location>
        <begin position="671"/>
        <end position="705"/>
    </location>
</feature>
<evidence type="ECO:0000313" key="3">
    <source>
        <dbReference type="EMBL" id="KAJ4456585.1"/>
    </source>
</evidence>
<reference evidence="3" key="1">
    <citation type="journal article" date="2022" name="bioRxiv">
        <title>Genomics of Preaxostyla Flagellates Illuminates Evolutionary Transitions and the Path Towards Mitochondrial Loss.</title>
        <authorList>
            <person name="Novak L.V.F."/>
            <person name="Treitli S.C."/>
            <person name="Pyrih J."/>
            <person name="Halakuc P."/>
            <person name="Pipaliya S.V."/>
            <person name="Vacek V."/>
            <person name="Brzon O."/>
            <person name="Soukal P."/>
            <person name="Eme L."/>
            <person name="Dacks J.B."/>
            <person name="Karnkowska A."/>
            <person name="Elias M."/>
            <person name="Hampl V."/>
        </authorList>
    </citation>
    <scope>NUCLEOTIDE SEQUENCE</scope>
    <source>
        <strain evidence="3">RCP-MX</strain>
    </source>
</reference>
<dbReference type="Proteomes" id="UP001141327">
    <property type="component" value="Unassembled WGS sequence"/>
</dbReference>
<feature type="compositionally biased region" description="Low complexity" evidence="2">
    <location>
        <begin position="254"/>
        <end position="264"/>
    </location>
</feature>
<feature type="compositionally biased region" description="Low complexity" evidence="2">
    <location>
        <begin position="292"/>
        <end position="304"/>
    </location>
</feature>
<feature type="region of interest" description="Disordered" evidence="2">
    <location>
        <begin position="1114"/>
        <end position="1149"/>
    </location>
</feature>
<feature type="compositionally biased region" description="Low complexity" evidence="2">
    <location>
        <begin position="875"/>
        <end position="895"/>
    </location>
</feature>
<feature type="compositionally biased region" description="Pro residues" evidence="2">
    <location>
        <begin position="155"/>
        <end position="169"/>
    </location>
</feature>
<dbReference type="EMBL" id="JAPMOS010000066">
    <property type="protein sequence ID" value="KAJ4456585.1"/>
    <property type="molecule type" value="Genomic_DNA"/>
</dbReference>
<gene>
    <name evidence="3" type="ORF">PAPYR_8153</name>
</gene>
<accession>A0ABQ8UIE0</accession>